<evidence type="ECO:0000313" key="2">
    <source>
        <dbReference type="EMBL" id="MBL4953655.1"/>
    </source>
</evidence>
<feature type="signal peptide" evidence="1">
    <location>
        <begin position="1"/>
        <end position="21"/>
    </location>
</feature>
<name>A0ABS1TUU9_9BACI</name>
<evidence type="ECO:0008006" key="4">
    <source>
        <dbReference type="Google" id="ProtNLM"/>
    </source>
</evidence>
<organism evidence="2 3">
    <name type="scientific">Neobacillus paridis</name>
    <dbReference type="NCBI Taxonomy" id="2803862"/>
    <lineage>
        <taxon>Bacteria</taxon>
        <taxon>Bacillati</taxon>
        <taxon>Bacillota</taxon>
        <taxon>Bacilli</taxon>
        <taxon>Bacillales</taxon>
        <taxon>Bacillaceae</taxon>
        <taxon>Neobacillus</taxon>
    </lineage>
</organism>
<sequence>MSKKFKMIAIPLLAVSISSIGIYSTLSNKDNVVDKAQASSISSDELEKQAIQDKMINSLDYFKNAKGSFRYYVKKSNIDDTTFFKVKLNGKPASYTKDVLNKF</sequence>
<reference evidence="2 3" key="1">
    <citation type="submission" date="2021-01" db="EMBL/GenBank/DDBJ databases">
        <title>Genome public.</title>
        <authorList>
            <person name="Liu C."/>
            <person name="Sun Q."/>
        </authorList>
    </citation>
    <scope>NUCLEOTIDE SEQUENCE [LARGE SCALE GENOMIC DNA]</scope>
    <source>
        <strain evidence="2 3">YIM B02564</strain>
    </source>
</reference>
<accession>A0ABS1TUU9</accession>
<gene>
    <name evidence="2" type="ORF">JK635_15815</name>
</gene>
<dbReference type="Proteomes" id="UP000623967">
    <property type="component" value="Unassembled WGS sequence"/>
</dbReference>
<evidence type="ECO:0000313" key="3">
    <source>
        <dbReference type="Proteomes" id="UP000623967"/>
    </source>
</evidence>
<keyword evidence="1" id="KW-0732">Signal</keyword>
<evidence type="ECO:0000256" key="1">
    <source>
        <dbReference type="SAM" id="SignalP"/>
    </source>
</evidence>
<comment type="caution">
    <text evidence="2">The sequence shown here is derived from an EMBL/GenBank/DDBJ whole genome shotgun (WGS) entry which is preliminary data.</text>
</comment>
<dbReference type="EMBL" id="JAESWB010000233">
    <property type="protein sequence ID" value="MBL4953655.1"/>
    <property type="molecule type" value="Genomic_DNA"/>
</dbReference>
<feature type="chain" id="PRO_5046227508" description="PepSY domain-containing protein" evidence="1">
    <location>
        <begin position="22"/>
        <end position="103"/>
    </location>
</feature>
<proteinExistence type="predicted"/>
<keyword evidence="3" id="KW-1185">Reference proteome</keyword>
<protein>
    <recommendedName>
        <fullName evidence="4">PepSY domain-containing protein</fullName>
    </recommendedName>
</protein>
<dbReference type="RefSeq" id="WP_202654922.1">
    <property type="nucleotide sequence ID" value="NZ_JAESWB010000233.1"/>
</dbReference>